<evidence type="ECO:0000313" key="12">
    <source>
        <dbReference type="Proteomes" id="UP000524404"/>
    </source>
</evidence>
<organism evidence="11 12">
    <name type="scientific">Arcicella rosea</name>
    <dbReference type="NCBI Taxonomy" id="502909"/>
    <lineage>
        <taxon>Bacteria</taxon>
        <taxon>Pseudomonadati</taxon>
        <taxon>Bacteroidota</taxon>
        <taxon>Cytophagia</taxon>
        <taxon>Cytophagales</taxon>
        <taxon>Flectobacillaceae</taxon>
        <taxon>Arcicella</taxon>
    </lineage>
</organism>
<feature type="binding site" evidence="10">
    <location>
        <position position="169"/>
    </location>
    <ligand>
        <name>Mn(2+)</name>
        <dbReference type="ChEBI" id="CHEBI:29035"/>
    </ligand>
</feature>
<evidence type="ECO:0000313" key="11">
    <source>
        <dbReference type="EMBL" id="MBB6002608.1"/>
    </source>
</evidence>
<keyword evidence="5 10" id="KW-0460">Magnesium</keyword>
<comment type="function">
    <text evidence="10">CRISPR (clustered regularly interspaced short palindromic repeat), is an adaptive immune system that provides protection against mobile genetic elements (viruses, transposable elements and conjugative plasmids). CRISPR clusters contain spacers, sequences complementary to antecedent mobile elements, and target invading nucleic acids. CRISPR clusters are transcribed and processed into CRISPR RNA (crRNA). Acts as a dsDNA endonuclease. Involved in the integration of spacer DNA into the CRISPR cassette.</text>
</comment>
<dbReference type="GO" id="GO:0043571">
    <property type="term" value="P:maintenance of CRISPR repeat elements"/>
    <property type="evidence" value="ECO:0007669"/>
    <property type="project" value="UniProtKB-UniRule"/>
</dbReference>
<keyword evidence="6 10" id="KW-0051">Antiviral defense</keyword>
<dbReference type="NCBIfam" id="TIGR00287">
    <property type="entry name" value="cas1"/>
    <property type="match status" value="1"/>
</dbReference>
<keyword evidence="4 10" id="KW-0378">Hydrolase</keyword>
<dbReference type="RefSeq" id="WP_184131909.1">
    <property type="nucleotide sequence ID" value="NZ_JACHKT010000006.1"/>
</dbReference>
<keyword evidence="2 10" id="KW-0479">Metal-binding</keyword>
<reference evidence="11 12" key="1">
    <citation type="submission" date="2020-08" db="EMBL/GenBank/DDBJ databases">
        <title>Functional genomics of gut bacteria from endangered species of beetles.</title>
        <authorList>
            <person name="Carlos-Shanley C."/>
        </authorList>
    </citation>
    <scope>NUCLEOTIDE SEQUENCE [LARGE SCALE GENOMIC DNA]</scope>
    <source>
        <strain evidence="11 12">S00070</strain>
    </source>
</reference>
<dbReference type="AlphaFoldDB" id="A0A841EPG1"/>
<dbReference type="Gene3D" id="1.20.120.920">
    <property type="entry name" value="CRISPR-associated endonuclease Cas1, C-terminal domain"/>
    <property type="match status" value="1"/>
</dbReference>
<keyword evidence="8 10" id="KW-0464">Manganese</keyword>
<dbReference type="Proteomes" id="UP000524404">
    <property type="component" value="Unassembled WGS sequence"/>
</dbReference>
<dbReference type="GO" id="GO:0046872">
    <property type="term" value="F:metal ion binding"/>
    <property type="evidence" value="ECO:0007669"/>
    <property type="project" value="UniProtKB-UniRule"/>
</dbReference>
<dbReference type="Pfam" id="PF01867">
    <property type="entry name" value="Cas_Cas1"/>
    <property type="match status" value="1"/>
</dbReference>
<evidence type="ECO:0000256" key="10">
    <source>
        <dbReference type="HAMAP-Rule" id="MF_01470"/>
    </source>
</evidence>
<evidence type="ECO:0000256" key="8">
    <source>
        <dbReference type="ARBA" id="ARBA00023211"/>
    </source>
</evidence>
<keyword evidence="3 10" id="KW-0255">Endonuclease</keyword>
<evidence type="ECO:0000256" key="2">
    <source>
        <dbReference type="ARBA" id="ARBA00022723"/>
    </source>
</evidence>
<evidence type="ECO:0000256" key="6">
    <source>
        <dbReference type="ARBA" id="ARBA00023118"/>
    </source>
</evidence>
<gene>
    <name evidence="10" type="primary">cas1</name>
    <name evidence="11" type="ORF">HNP25_001260</name>
</gene>
<keyword evidence="7 10" id="KW-0238">DNA-binding</keyword>
<protein>
    <recommendedName>
        <fullName evidence="10">CRISPR-associated endonuclease Cas1</fullName>
        <ecNumber evidence="10">3.1.-.-</ecNumber>
    </recommendedName>
</protein>
<comment type="cofactor">
    <cofactor evidence="10">
        <name>Mg(2+)</name>
        <dbReference type="ChEBI" id="CHEBI:18420"/>
    </cofactor>
    <cofactor evidence="10">
        <name>Mn(2+)</name>
        <dbReference type="ChEBI" id="CHEBI:29035"/>
    </cofactor>
</comment>
<dbReference type="GO" id="GO:0004519">
    <property type="term" value="F:endonuclease activity"/>
    <property type="evidence" value="ECO:0007669"/>
    <property type="project" value="UniProtKB-UniRule"/>
</dbReference>
<name>A0A841EPG1_9BACT</name>
<comment type="subunit">
    <text evidence="9 10">Homodimer, forms a heterotetramer with a Cas2 homodimer.</text>
</comment>
<dbReference type="InterPro" id="IPR042206">
    <property type="entry name" value="CRISPR-assoc_Cas1_C"/>
</dbReference>
<dbReference type="Gene3D" id="3.100.10.20">
    <property type="entry name" value="CRISPR-associated endonuclease Cas1, N-terminal domain"/>
    <property type="match status" value="1"/>
</dbReference>
<comment type="caution">
    <text evidence="11">The sequence shown here is derived from an EMBL/GenBank/DDBJ whole genome shotgun (WGS) entry which is preliminary data.</text>
</comment>
<keyword evidence="1 10" id="KW-0540">Nuclease</keyword>
<dbReference type="PANTHER" id="PTHR34353">
    <property type="entry name" value="CRISPR-ASSOCIATED ENDONUCLEASE CAS1 1"/>
    <property type="match status" value="1"/>
</dbReference>
<evidence type="ECO:0000256" key="4">
    <source>
        <dbReference type="ARBA" id="ARBA00022801"/>
    </source>
</evidence>
<dbReference type="InterPro" id="IPR042211">
    <property type="entry name" value="CRISPR-assoc_Cas1_N"/>
</dbReference>
<evidence type="ECO:0000256" key="9">
    <source>
        <dbReference type="ARBA" id="ARBA00038592"/>
    </source>
</evidence>
<dbReference type="HAMAP" id="MF_01470">
    <property type="entry name" value="Cas1"/>
    <property type="match status" value="1"/>
</dbReference>
<dbReference type="GO" id="GO:0003677">
    <property type="term" value="F:DNA binding"/>
    <property type="evidence" value="ECO:0007669"/>
    <property type="project" value="UniProtKB-KW"/>
</dbReference>
<feature type="binding site" evidence="10">
    <location>
        <position position="249"/>
    </location>
    <ligand>
        <name>Mn(2+)</name>
        <dbReference type="ChEBI" id="CHEBI:29035"/>
    </ligand>
</feature>
<dbReference type="PANTHER" id="PTHR34353:SF2">
    <property type="entry name" value="CRISPR-ASSOCIATED ENDONUCLEASE CAS1 1"/>
    <property type="match status" value="1"/>
</dbReference>
<dbReference type="GO" id="GO:0051607">
    <property type="term" value="P:defense response to virus"/>
    <property type="evidence" value="ECO:0007669"/>
    <property type="project" value="UniProtKB-UniRule"/>
</dbReference>
<dbReference type="GO" id="GO:0016787">
    <property type="term" value="F:hydrolase activity"/>
    <property type="evidence" value="ECO:0007669"/>
    <property type="project" value="UniProtKB-KW"/>
</dbReference>
<evidence type="ECO:0000256" key="3">
    <source>
        <dbReference type="ARBA" id="ARBA00022759"/>
    </source>
</evidence>
<proteinExistence type="inferred from homology"/>
<dbReference type="InterPro" id="IPR050646">
    <property type="entry name" value="Cas1"/>
</dbReference>
<dbReference type="EC" id="3.1.-.-" evidence="10"/>
<dbReference type="EMBL" id="JACHKT010000006">
    <property type="protein sequence ID" value="MBB6002608.1"/>
    <property type="molecule type" value="Genomic_DNA"/>
</dbReference>
<comment type="similarity">
    <text evidence="10">Belongs to the CRISPR-associated endonuclease Cas1 family.</text>
</comment>
<dbReference type="CDD" id="cd09634">
    <property type="entry name" value="Cas1_I-II-III"/>
    <property type="match status" value="1"/>
</dbReference>
<evidence type="ECO:0000256" key="1">
    <source>
        <dbReference type="ARBA" id="ARBA00022722"/>
    </source>
</evidence>
<sequence>MQVYLNTFGTYLHIKDDMFEVKIPVKDGEPIKKTLAAHKVSSFVLATSASLSTDAVRLALYNNIDIIFARSDGYPLGRVWHSKLGSTTKIRKQQLQASINEEGVKATKNWISEKMTNQLEFIKDLKKHRPQMAEYLDDKIERIQNLVISVGKLEGKTVQDFAETIRGLEGTAGRLYFETINYVLPQSYQFNGRSSRPAKDSFNAFLNYAYGVLYTRTEKALILAGLDPYVGYLHRDDYNQKSMVFDFIEPFRIFVEVPVFRLFTAKKVNKAHIDEITNGVTLNKEGKELLIKALNEYLEEDAIRYKNRNQTRANIIQQEAHSYANQLIEKTKDTSETLYL</sequence>
<evidence type="ECO:0000256" key="7">
    <source>
        <dbReference type="ARBA" id="ARBA00023125"/>
    </source>
</evidence>
<feature type="binding site" evidence="10">
    <location>
        <position position="234"/>
    </location>
    <ligand>
        <name>Mn(2+)</name>
        <dbReference type="ChEBI" id="CHEBI:29035"/>
    </ligand>
</feature>
<keyword evidence="12" id="KW-1185">Reference proteome</keyword>
<evidence type="ECO:0000256" key="5">
    <source>
        <dbReference type="ARBA" id="ARBA00022842"/>
    </source>
</evidence>
<dbReference type="InterPro" id="IPR002729">
    <property type="entry name" value="CRISPR-assoc_Cas1"/>
</dbReference>
<accession>A0A841EPG1</accession>